<evidence type="ECO:0000256" key="1">
    <source>
        <dbReference type="SAM" id="MobiDB-lite"/>
    </source>
</evidence>
<accession>A0A6J4QXF2</accession>
<reference evidence="2" key="1">
    <citation type="submission" date="2020-02" db="EMBL/GenBank/DDBJ databases">
        <authorList>
            <person name="Meier V. D."/>
        </authorList>
    </citation>
    <scope>NUCLEOTIDE SEQUENCE</scope>
    <source>
        <strain evidence="2">AVDCRST_MAG25</strain>
    </source>
</reference>
<protein>
    <submittedName>
        <fullName evidence="2">Uncharacterized protein</fullName>
    </submittedName>
</protein>
<name>A0A6J4QXF2_9ACTN</name>
<feature type="region of interest" description="Disordered" evidence="1">
    <location>
        <begin position="33"/>
        <end position="72"/>
    </location>
</feature>
<proteinExistence type="predicted"/>
<dbReference type="AlphaFoldDB" id="A0A6J4QXF2"/>
<dbReference type="EMBL" id="CADCVI010000031">
    <property type="protein sequence ID" value="CAA9457954.1"/>
    <property type="molecule type" value="Genomic_DNA"/>
</dbReference>
<gene>
    <name evidence="2" type="ORF">AVDCRST_MAG25-390</name>
</gene>
<organism evidence="2">
    <name type="scientific">uncultured Rubrobacteraceae bacterium</name>
    <dbReference type="NCBI Taxonomy" id="349277"/>
    <lineage>
        <taxon>Bacteria</taxon>
        <taxon>Bacillati</taxon>
        <taxon>Actinomycetota</taxon>
        <taxon>Rubrobacteria</taxon>
        <taxon>Rubrobacterales</taxon>
        <taxon>Rubrobacteraceae</taxon>
        <taxon>environmental samples</taxon>
    </lineage>
</organism>
<feature type="non-terminal residue" evidence="2">
    <location>
        <position position="152"/>
    </location>
</feature>
<feature type="non-terminal residue" evidence="2">
    <location>
        <position position="1"/>
    </location>
</feature>
<evidence type="ECO:0000313" key="2">
    <source>
        <dbReference type="EMBL" id="CAA9457954.1"/>
    </source>
</evidence>
<sequence>ERTHQAQAPRHGHWRLLGALPFLRLVALRPLRPPSRGRIRRGSGRGDPARGGSAPRHRCRVPRLHDLRPDAGADGANALIRRLRVSRGGERPRVARGGLGLRRSHLRRGGDPERAAHPGLPPWHGAGKHRARAGRDRPALAGPGRPFRLGLL</sequence>
<feature type="region of interest" description="Disordered" evidence="1">
    <location>
        <begin position="101"/>
        <end position="152"/>
    </location>
</feature>